<sequence>MSEDPLVNEYFINGLMIPDQGLLCPYKKYSFFISLLCFLFLNLQILNITELIQL</sequence>
<keyword evidence="1" id="KW-0472">Membrane</keyword>
<evidence type="ECO:0000313" key="2">
    <source>
        <dbReference type="EMBL" id="CDW43137.1"/>
    </source>
</evidence>
<accession>A0A0K2UZ37</accession>
<proteinExistence type="predicted"/>
<evidence type="ECO:0000256" key="1">
    <source>
        <dbReference type="SAM" id="Phobius"/>
    </source>
</evidence>
<organism evidence="2">
    <name type="scientific">Lepeophtheirus salmonis</name>
    <name type="common">Salmon louse</name>
    <name type="synonym">Caligus salmonis</name>
    <dbReference type="NCBI Taxonomy" id="72036"/>
    <lineage>
        <taxon>Eukaryota</taxon>
        <taxon>Metazoa</taxon>
        <taxon>Ecdysozoa</taxon>
        <taxon>Arthropoda</taxon>
        <taxon>Crustacea</taxon>
        <taxon>Multicrustacea</taxon>
        <taxon>Hexanauplia</taxon>
        <taxon>Copepoda</taxon>
        <taxon>Siphonostomatoida</taxon>
        <taxon>Caligidae</taxon>
        <taxon>Lepeophtheirus</taxon>
    </lineage>
</organism>
<keyword evidence="1" id="KW-0812">Transmembrane</keyword>
<reference evidence="2" key="1">
    <citation type="submission" date="2014-05" db="EMBL/GenBank/DDBJ databases">
        <authorList>
            <person name="Chronopoulou M."/>
        </authorList>
    </citation>
    <scope>NUCLEOTIDE SEQUENCE</scope>
    <source>
        <tissue evidence="2">Whole organism</tissue>
    </source>
</reference>
<protein>
    <submittedName>
        <fullName evidence="2">Uncharacterized protein</fullName>
    </submittedName>
</protein>
<dbReference type="EMBL" id="HACA01025776">
    <property type="protein sequence ID" value="CDW43137.1"/>
    <property type="molecule type" value="Transcribed_RNA"/>
</dbReference>
<keyword evidence="1" id="KW-1133">Transmembrane helix</keyword>
<feature type="transmembrane region" description="Helical" evidence="1">
    <location>
        <begin position="29"/>
        <end position="48"/>
    </location>
</feature>
<name>A0A0K2UZ37_LEPSM</name>
<dbReference type="AlphaFoldDB" id="A0A0K2UZ37"/>